<dbReference type="AlphaFoldDB" id="A0AAD1Y8Z4"/>
<protein>
    <submittedName>
        <fullName evidence="1">Uncharacterized protein</fullName>
    </submittedName>
</protein>
<dbReference type="EMBL" id="CAMPGE010027583">
    <property type="protein sequence ID" value="CAI2385202.1"/>
    <property type="molecule type" value="Genomic_DNA"/>
</dbReference>
<comment type="caution">
    <text evidence="1">The sequence shown here is derived from an EMBL/GenBank/DDBJ whole genome shotgun (WGS) entry which is preliminary data.</text>
</comment>
<evidence type="ECO:0000313" key="2">
    <source>
        <dbReference type="Proteomes" id="UP001295684"/>
    </source>
</evidence>
<sequence length="342" mass="39569">MLHESDRSIPWLNTDFLQNDIFENSKHLLNESTRNSRIHTRRHSKHMEEKRHITRKQSVISVINTGNLLAAPQSNFRNSIKLTTKPHYPELPNNCVSTSRKDLSHKSTKRNFKISANLLNPPKCSKDHAAFVNSKNSLFFRNKKFREKANELKRNTVARRRHARSTFSAQDCAKQCVKVYENPFFKDQHFEKNKDRFSKENQQNADIHTGFGHCSSVQYSADFQNDKDFKMIQKLSKASLFKYSKNYSRVLSNSHENSHEISQSGEQAIQQNSSKNVTNSLAKALSKNQGRNMLTNRVSHLGLTNNSHDLEDFLRSTVEKTFRPARIYLNNPFTERSQGPSS</sequence>
<gene>
    <name evidence="1" type="ORF">ECRASSUSDP1_LOCUS26750</name>
</gene>
<accession>A0AAD1Y8Z4</accession>
<reference evidence="1" key="1">
    <citation type="submission" date="2023-07" db="EMBL/GenBank/DDBJ databases">
        <authorList>
            <consortium name="AG Swart"/>
            <person name="Singh M."/>
            <person name="Singh A."/>
            <person name="Seah K."/>
            <person name="Emmerich C."/>
        </authorList>
    </citation>
    <scope>NUCLEOTIDE SEQUENCE</scope>
    <source>
        <strain evidence="1">DP1</strain>
    </source>
</reference>
<organism evidence="1 2">
    <name type="scientific">Euplotes crassus</name>
    <dbReference type="NCBI Taxonomy" id="5936"/>
    <lineage>
        <taxon>Eukaryota</taxon>
        <taxon>Sar</taxon>
        <taxon>Alveolata</taxon>
        <taxon>Ciliophora</taxon>
        <taxon>Intramacronucleata</taxon>
        <taxon>Spirotrichea</taxon>
        <taxon>Hypotrichia</taxon>
        <taxon>Euplotida</taxon>
        <taxon>Euplotidae</taxon>
        <taxon>Moneuplotes</taxon>
    </lineage>
</organism>
<keyword evidence="2" id="KW-1185">Reference proteome</keyword>
<proteinExistence type="predicted"/>
<dbReference type="Proteomes" id="UP001295684">
    <property type="component" value="Unassembled WGS sequence"/>
</dbReference>
<name>A0AAD1Y8Z4_EUPCR</name>
<evidence type="ECO:0000313" key="1">
    <source>
        <dbReference type="EMBL" id="CAI2385202.1"/>
    </source>
</evidence>